<evidence type="ECO:0000313" key="2">
    <source>
        <dbReference type="Proteomes" id="UP000238312"/>
    </source>
</evidence>
<protein>
    <submittedName>
        <fullName evidence="1">Uncharacterized protein</fullName>
    </submittedName>
</protein>
<gene>
    <name evidence="1" type="ORF">B0I32_14024</name>
</gene>
<proteinExistence type="predicted"/>
<organism evidence="1 2">
    <name type="scientific">Nonomuraea fuscirosea</name>
    <dbReference type="NCBI Taxonomy" id="1291556"/>
    <lineage>
        <taxon>Bacteria</taxon>
        <taxon>Bacillati</taxon>
        <taxon>Actinomycetota</taxon>
        <taxon>Actinomycetes</taxon>
        <taxon>Streptosporangiales</taxon>
        <taxon>Streptosporangiaceae</taxon>
        <taxon>Nonomuraea</taxon>
    </lineage>
</organism>
<sequence length="59" mass="6435">MARLAYVGNNGSPRRIPVSSLWNGDEVAICFADGYRIHDLRAHPDGAVTVNAPDKPRNC</sequence>
<name>A0A2T0LXU8_9ACTN</name>
<dbReference type="AlphaFoldDB" id="A0A2T0LXU8"/>
<reference evidence="1 2" key="1">
    <citation type="submission" date="2018-03" db="EMBL/GenBank/DDBJ databases">
        <title>Genomic Encyclopedia of Type Strains, Phase III (KMG-III): the genomes of soil and plant-associated and newly described type strains.</title>
        <authorList>
            <person name="Whitman W."/>
        </authorList>
    </citation>
    <scope>NUCLEOTIDE SEQUENCE [LARGE SCALE GENOMIC DNA]</scope>
    <source>
        <strain evidence="1 2">CGMCC 4.7104</strain>
    </source>
</reference>
<keyword evidence="2" id="KW-1185">Reference proteome</keyword>
<evidence type="ECO:0000313" key="1">
    <source>
        <dbReference type="EMBL" id="PRX48779.1"/>
    </source>
</evidence>
<accession>A0A2T0LXU8</accession>
<dbReference type="SUPFAM" id="SSF50475">
    <property type="entry name" value="FMN-binding split barrel"/>
    <property type="match status" value="1"/>
</dbReference>
<comment type="caution">
    <text evidence="1">The sequence shown here is derived from an EMBL/GenBank/DDBJ whole genome shotgun (WGS) entry which is preliminary data.</text>
</comment>
<dbReference type="EMBL" id="PVNG01000040">
    <property type="protein sequence ID" value="PRX48779.1"/>
    <property type="molecule type" value="Genomic_DNA"/>
</dbReference>
<dbReference type="InterPro" id="IPR012349">
    <property type="entry name" value="Split_barrel_FMN-bd"/>
</dbReference>
<dbReference type="Proteomes" id="UP000238312">
    <property type="component" value="Unassembled WGS sequence"/>
</dbReference>
<dbReference type="Gene3D" id="2.30.110.10">
    <property type="entry name" value="Electron Transport, Fmn-binding Protein, Chain A"/>
    <property type="match status" value="1"/>
</dbReference>